<name>A0A368Z392_9HYPH</name>
<sequence length="249" mass="28433">MSQSIKPSVARYAANSNFDTPRHLGTRYNVQGTFLPEPGNTVICHLVDGSASERAVIEVRNRLLSMPDAGKLTFTPVSSLHMTLFQGIIEYRRALPFWPADVPLITGIDEMTRLYLDRLTQFRDFGSFKIKVIDVTPVSLTVTGATYEDETVIKKWRDALAVPFGYRHPDHDNYFFHITFAYPVDWLADERLPVWQKLLDECLLYLERTAPIIEIRPPAFCSFNDMNHFEELLVLGNRHHLASASSMAK</sequence>
<protein>
    <recommendedName>
        <fullName evidence="1">DUF1868 domain-containing protein</fullName>
    </recommendedName>
</protein>
<gene>
    <name evidence="2" type="ORF">C7476_102399</name>
</gene>
<dbReference type="InterPro" id="IPR009097">
    <property type="entry name" value="Cyclic_Pdiesterase"/>
</dbReference>
<dbReference type="SUPFAM" id="SSF55144">
    <property type="entry name" value="LigT-like"/>
    <property type="match status" value="1"/>
</dbReference>
<organism evidence="2 3">
    <name type="scientific">Phyllobacterium bourgognense</name>
    <dbReference type="NCBI Taxonomy" id="314236"/>
    <lineage>
        <taxon>Bacteria</taxon>
        <taxon>Pseudomonadati</taxon>
        <taxon>Pseudomonadota</taxon>
        <taxon>Alphaproteobacteria</taxon>
        <taxon>Hyphomicrobiales</taxon>
        <taxon>Phyllobacteriaceae</taxon>
        <taxon>Phyllobacterium</taxon>
    </lineage>
</organism>
<evidence type="ECO:0000313" key="2">
    <source>
        <dbReference type="EMBL" id="RCW86419.1"/>
    </source>
</evidence>
<dbReference type="RefSeq" id="WP_114429042.1">
    <property type="nucleotide sequence ID" value="NZ_QPJM01000002.1"/>
</dbReference>
<keyword evidence="3" id="KW-1185">Reference proteome</keyword>
<dbReference type="EMBL" id="QPJM01000002">
    <property type="protein sequence ID" value="RCW86419.1"/>
    <property type="molecule type" value="Genomic_DNA"/>
</dbReference>
<dbReference type="AlphaFoldDB" id="A0A368Z392"/>
<evidence type="ECO:0000313" key="3">
    <source>
        <dbReference type="Proteomes" id="UP000253324"/>
    </source>
</evidence>
<comment type="caution">
    <text evidence="2">The sequence shown here is derived from an EMBL/GenBank/DDBJ whole genome shotgun (WGS) entry which is preliminary data.</text>
</comment>
<dbReference type="OrthoDB" id="151828at2"/>
<feature type="domain" description="DUF1868" evidence="1">
    <location>
        <begin position="27"/>
        <end position="138"/>
    </location>
</feature>
<evidence type="ECO:0000259" key="1">
    <source>
        <dbReference type="Pfam" id="PF08975"/>
    </source>
</evidence>
<dbReference type="InterPro" id="IPR015069">
    <property type="entry name" value="2H-PEstase_DUF1868"/>
</dbReference>
<proteinExistence type="predicted"/>
<dbReference type="Proteomes" id="UP000253324">
    <property type="component" value="Unassembled WGS sequence"/>
</dbReference>
<accession>A0A368Z392</accession>
<reference evidence="2 3" key="1">
    <citation type="submission" date="2018-07" db="EMBL/GenBank/DDBJ databases">
        <title>Genomic Encyclopedia of Type Strains, Phase III (KMG-III): the genomes of soil and plant-associated and newly described type strains.</title>
        <authorList>
            <person name="Whitman W."/>
        </authorList>
    </citation>
    <scope>NUCLEOTIDE SEQUENCE [LARGE SCALE GENOMIC DNA]</scope>
    <source>
        <strain evidence="2 3">31-25a</strain>
    </source>
</reference>
<dbReference type="Gene3D" id="3.90.1140.10">
    <property type="entry name" value="Cyclic phosphodiesterase"/>
    <property type="match status" value="1"/>
</dbReference>
<dbReference type="InterPro" id="IPR012390">
    <property type="entry name" value="Pesterase_SP1827"/>
</dbReference>
<dbReference type="Pfam" id="PF08975">
    <property type="entry name" value="2H-phosphodiest"/>
    <property type="match status" value="1"/>
</dbReference>
<dbReference type="PIRSF" id="PIRSF033949">
    <property type="entry name" value="Phosest_Mlr3352"/>
    <property type="match status" value="1"/>
</dbReference>